<feature type="transmembrane region" description="Helical" evidence="2">
    <location>
        <begin position="64"/>
        <end position="88"/>
    </location>
</feature>
<evidence type="ECO:0000256" key="2">
    <source>
        <dbReference type="SAM" id="Phobius"/>
    </source>
</evidence>
<evidence type="ECO:0000313" key="4">
    <source>
        <dbReference type="Proteomes" id="UP000183050"/>
    </source>
</evidence>
<proteinExistence type="predicted"/>
<keyword evidence="2" id="KW-1133">Transmembrane helix</keyword>
<feature type="region of interest" description="Disordered" evidence="1">
    <location>
        <begin position="1"/>
        <end position="59"/>
    </location>
</feature>
<protein>
    <submittedName>
        <fullName evidence="3">Uncharacterized protein</fullName>
    </submittedName>
</protein>
<dbReference type="EMBL" id="CP018228">
    <property type="protein sequence ID" value="API51960.1"/>
    <property type="molecule type" value="Genomic_DNA"/>
</dbReference>
<dbReference type="Proteomes" id="UP000183050">
    <property type="component" value="Chromosome"/>
</dbReference>
<name>A0A1L3Z8T8_RHILE</name>
<keyword evidence="2" id="KW-0472">Membrane</keyword>
<organism evidence="3 4">
    <name type="scientific">Rhizobium leguminosarum</name>
    <dbReference type="NCBI Taxonomy" id="384"/>
    <lineage>
        <taxon>Bacteria</taxon>
        <taxon>Pseudomonadati</taxon>
        <taxon>Pseudomonadota</taxon>
        <taxon>Alphaproteobacteria</taxon>
        <taxon>Hyphomicrobiales</taxon>
        <taxon>Rhizobiaceae</taxon>
        <taxon>Rhizobium/Agrobacterium group</taxon>
        <taxon>Rhizobium</taxon>
    </lineage>
</organism>
<gene>
    <name evidence="3" type="ORF">BMW22_10260</name>
</gene>
<keyword evidence="2" id="KW-0812">Transmembrane</keyword>
<reference evidence="3 4" key="1">
    <citation type="submission" date="2016-11" db="EMBL/GenBank/DDBJ databases">
        <title>Rhizobium leguminosarum bv. viciae strain Vaf12 isolated from Vavilovia formosa root nodules from Russia, Dagestan.</title>
        <authorList>
            <person name="Kimeklis A."/>
        </authorList>
    </citation>
    <scope>NUCLEOTIDE SEQUENCE [LARGE SCALE GENOMIC DNA]</scope>
    <source>
        <strain evidence="3 4">Vaf-108</strain>
    </source>
</reference>
<evidence type="ECO:0000256" key="1">
    <source>
        <dbReference type="SAM" id="MobiDB-lite"/>
    </source>
</evidence>
<sequence length="89" mass="9863">MENIVNKDSHAGKGYGRPEEEPPDHPGVFKEVAETNRNKVRDHSSDEVSNGAYDDDESPEGRNWAILLTLFSVILVQLAGIALIVWAVF</sequence>
<evidence type="ECO:0000313" key="3">
    <source>
        <dbReference type="EMBL" id="API51960.1"/>
    </source>
</evidence>
<feature type="compositionally biased region" description="Basic and acidic residues" evidence="1">
    <location>
        <begin position="1"/>
        <end position="46"/>
    </location>
</feature>
<dbReference type="AlphaFoldDB" id="A0A1L3Z8T8"/>
<accession>A0A1L3Z8T8</accession>